<evidence type="ECO:0000313" key="3">
    <source>
        <dbReference type="Proteomes" id="UP001392437"/>
    </source>
</evidence>
<dbReference type="EMBL" id="JAQQWP010000004">
    <property type="protein sequence ID" value="KAK8120312.1"/>
    <property type="molecule type" value="Genomic_DNA"/>
</dbReference>
<evidence type="ECO:0000313" key="2">
    <source>
        <dbReference type="EMBL" id="KAK8120312.1"/>
    </source>
</evidence>
<proteinExistence type="predicted"/>
<gene>
    <name evidence="2" type="ORF">PG999_004432</name>
</gene>
<protein>
    <submittedName>
        <fullName evidence="2">Uncharacterized protein</fullName>
    </submittedName>
</protein>
<name>A0AAW0QZ77_9PEZI</name>
<comment type="caution">
    <text evidence="2">The sequence shown here is derived from an EMBL/GenBank/DDBJ whole genome shotgun (WGS) entry which is preliminary data.</text>
</comment>
<reference evidence="2 3" key="1">
    <citation type="submission" date="2023-01" db="EMBL/GenBank/DDBJ databases">
        <title>Analysis of 21 Apiospora genomes using comparative genomics revels a genus with tremendous synthesis potential of carbohydrate active enzymes and secondary metabolites.</title>
        <authorList>
            <person name="Sorensen T."/>
        </authorList>
    </citation>
    <scope>NUCLEOTIDE SEQUENCE [LARGE SCALE GENOMIC DNA]</scope>
    <source>
        <strain evidence="2 3">CBS 117206</strain>
    </source>
</reference>
<dbReference type="Proteomes" id="UP001392437">
    <property type="component" value="Unassembled WGS sequence"/>
</dbReference>
<feature type="region of interest" description="Disordered" evidence="1">
    <location>
        <begin position="176"/>
        <end position="199"/>
    </location>
</feature>
<sequence>MQPNHHETGANSALALSLIEMPEYMGFFEIAKLLFSKSLVLSRSLCAYINSLRTSGSSTIGETVVEDEWVWFEGETVNLVDAATIEGIGASRVVTTGQRFARGIGINFAKITVSIALVIATEAAFQAWQKPKYIEAELEASVARLRAQYVLNMFNGVSNLRADFKNIHYLEKWASKHPGEEPKAELAKEPKAELAKEKR</sequence>
<keyword evidence="3" id="KW-1185">Reference proteome</keyword>
<organism evidence="2 3">
    <name type="scientific">Apiospora kogelbergensis</name>
    <dbReference type="NCBI Taxonomy" id="1337665"/>
    <lineage>
        <taxon>Eukaryota</taxon>
        <taxon>Fungi</taxon>
        <taxon>Dikarya</taxon>
        <taxon>Ascomycota</taxon>
        <taxon>Pezizomycotina</taxon>
        <taxon>Sordariomycetes</taxon>
        <taxon>Xylariomycetidae</taxon>
        <taxon>Amphisphaeriales</taxon>
        <taxon>Apiosporaceae</taxon>
        <taxon>Apiospora</taxon>
    </lineage>
</organism>
<accession>A0AAW0QZ77</accession>
<dbReference type="AlphaFoldDB" id="A0AAW0QZ77"/>
<evidence type="ECO:0000256" key="1">
    <source>
        <dbReference type="SAM" id="MobiDB-lite"/>
    </source>
</evidence>